<dbReference type="Pfam" id="PF24883">
    <property type="entry name" value="NPHP3_N"/>
    <property type="match status" value="1"/>
</dbReference>
<reference evidence="17 18" key="1">
    <citation type="journal article" date="2012" name="Sci. Rep.">
        <title>Genomic perspectives on the evolution of fungal entomopathogenicity in Beauveria bassiana.</title>
        <authorList>
            <person name="Xiao G."/>
            <person name="Ying S.H."/>
            <person name="Zheng P."/>
            <person name="Wang Z.L."/>
            <person name="Zhang S."/>
            <person name="Xie X.Q."/>
            <person name="Shang Y."/>
            <person name="St Leger R.J."/>
            <person name="Zhao G.P."/>
            <person name="Wang C."/>
            <person name="Feng M.G."/>
        </authorList>
    </citation>
    <scope>NUCLEOTIDE SEQUENCE [LARGE SCALE GENOMIC DNA]</scope>
    <source>
        <strain evidence="17 18">ARSEF 2860</strain>
    </source>
</reference>
<keyword evidence="7 15" id="KW-0125">Carotenoid biosynthesis</keyword>
<evidence type="ECO:0000256" key="1">
    <source>
        <dbReference type="ARBA" id="ARBA00001911"/>
    </source>
</evidence>
<evidence type="ECO:0000313" key="17">
    <source>
        <dbReference type="EMBL" id="EJP65974.1"/>
    </source>
</evidence>
<keyword evidence="6" id="KW-0677">Repeat</keyword>
<name>J4KNM7_BEAB2</name>
<dbReference type="GO" id="GO:0009116">
    <property type="term" value="P:nucleoside metabolic process"/>
    <property type="evidence" value="ECO:0007669"/>
    <property type="project" value="InterPro"/>
</dbReference>
<dbReference type="PROSITE" id="PS50837">
    <property type="entry name" value="NACHT"/>
    <property type="match status" value="1"/>
</dbReference>
<dbReference type="SUPFAM" id="SSF52540">
    <property type="entry name" value="P-loop containing nucleoside triphosphate hydrolases"/>
    <property type="match status" value="1"/>
</dbReference>
<dbReference type="InterPro" id="IPR056884">
    <property type="entry name" value="NPHP3-like_N"/>
</dbReference>
<dbReference type="PANTHER" id="PTHR43734">
    <property type="entry name" value="PHYTOENE DESATURASE"/>
    <property type="match status" value="1"/>
</dbReference>
<proteinExistence type="inferred from homology"/>
<evidence type="ECO:0000313" key="18">
    <source>
        <dbReference type="Proteomes" id="UP000002762"/>
    </source>
</evidence>
<dbReference type="InterPro" id="IPR027417">
    <property type="entry name" value="P-loop_NTPase"/>
</dbReference>
<evidence type="ECO:0000256" key="15">
    <source>
        <dbReference type="RuleBase" id="RU362075"/>
    </source>
</evidence>
<dbReference type="HOGENOM" id="CLU_255252_0_0_1"/>
<dbReference type="InterPro" id="IPR007111">
    <property type="entry name" value="NACHT_NTPase"/>
</dbReference>
<evidence type="ECO:0000256" key="8">
    <source>
        <dbReference type="ARBA" id="ARBA00023002"/>
    </source>
</evidence>
<evidence type="ECO:0000256" key="11">
    <source>
        <dbReference type="ARBA" id="ARBA00051545"/>
    </source>
</evidence>
<dbReference type="InterPro" id="IPR035994">
    <property type="entry name" value="Nucleoside_phosphorylase_sf"/>
</dbReference>
<dbReference type="InterPro" id="IPR014105">
    <property type="entry name" value="Carotenoid/retinoid_OxRdtase"/>
</dbReference>
<feature type="domain" description="NACHT" evidence="16">
    <location>
        <begin position="920"/>
        <end position="1065"/>
    </location>
</feature>
<comment type="subcellular location">
    <subcellularLocation>
        <location evidence="2">Membrane</location>
        <topology evidence="2">Single-pass membrane protein</topology>
    </subcellularLocation>
</comment>
<dbReference type="SUPFAM" id="SSF53167">
    <property type="entry name" value="Purine and uridine phosphorylases"/>
    <property type="match status" value="1"/>
</dbReference>
<keyword evidence="8 15" id="KW-0560">Oxidoreductase</keyword>
<protein>
    <recommendedName>
        <fullName evidence="5">Phytoene desaturase</fullName>
    </recommendedName>
    <alternativeName>
        <fullName evidence="14">Carotenoid biosynthesis cluster protein B</fullName>
    </alternativeName>
    <alternativeName>
        <fullName evidence="9">Phytoene desaturase (3,4-didehydrolycopene-forming)</fullName>
    </alternativeName>
</protein>
<evidence type="ECO:0000256" key="13">
    <source>
        <dbReference type="ARBA" id="ARBA00052475"/>
    </source>
</evidence>
<evidence type="ECO:0000256" key="6">
    <source>
        <dbReference type="ARBA" id="ARBA00022737"/>
    </source>
</evidence>
<dbReference type="InterPro" id="IPR054471">
    <property type="entry name" value="GPIID_WHD"/>
</dbReference>
<evidence type="ECO:0000256" key="2">
    <source>
        <dbReference type="ARBA" id="ARBA00004167"/>
    </source>
</evidence>
<dbReference type="InParanoid" id="J4KNM7"/>
<dbReference type="PANTHER" id="PTHR43734:SF1">
    <property type="entry name" value="PHYTOENE DESATURASE"/>
    <property type="match status" value="1"/>
</dbReference>
<dbReference type="FunFam" id="3.50.50.60:FF:000171">
    <property type="entry name" value="zeta-carotene-forming phytoene desaturase"/>
    <property type="match status" value="1"/>
</dbReference>
<dbReference type="Gene3D" id="3.50.50.60">
    <property type="entry name" value="FAD/NAD(P)-binding domain"/>
    <property type="match status" value="2"/>
</dbReference>
<dbReference type="Gene3D" id="3.40.50.1580">
    <property type="entry name" value="Nucleoside phosphorylase domain"/>
    <property type="match status" value="1"/>
</dbReference>
<dbReference type="GO" id="GO:0016117">
    <property type="term" value="P:carotenoid biosynthetic process"/>
    <property type="evidence" value="ECO:0007669"/>
    <property type="project" value="UniProtKB-KW"/>
</dbReference>
<dbReference type="NCBIfam" id="TIGR02734">
    <property type="entry name" value="crtI_fam"/>
    <property type="match status" value="1"/>
</dbReference>
<gene>
    <name evidence="17" type="ORF">BBA_04945</name>
</gene>
<evidence type="ECO:0000256" key="9">
    <source>
        <dbReference type="ARBA" id="ARBA00034551"/>
    </source>
</evidence>
<dbReference type="Proteomes" id="UP000002762">
    <property type="component" value="Unassembled WGS sequence"/>
</dbReference>
<dbReference type="Pfam" id="PF01593">
    <property type="entry name" value="Amino_oxidase"/>
    <property type="match status" value="1"/>
</dbReference>
<evidence type="ECO:0000256" key="10">
    <source>
        <dbReference type="ARBA" id="ARBA00051356"/>
    </source>
</evidence>
<comment type="pathway">
    <text evidence="3 15">Carotenoid biosynthesis.</text>
</comment>
<comment type="catalytic activity">
    <reaction evidence="10">
        <text>all-trans-neurosporene + A = all-trans-lycopene + AH2</text>
        <dbReference type="Rhea" id="RHEA:30623"/>
        <dbReference type="ChEBI" id="CHEBI:13193"/>
        <dbReference type="ChEBI" id="CHEBI:15948"/>
        <dbReference type="ChEBI" id="CHEBI:16833"/>
        <dbReference type="ChEBI" id="CHEBI:17499"/>
    </reaction>
    <physiologicalReaction direction="left-to-right" evidence="10">
        <dbReference type="Rhea" id="RHEA:30624"/>
    </physiologicalReaction>
</comment>
<dbReference type="Gene3D" id="3.40.50.300">
    <property type="entry name" value="P-loop containing nucleotide triphosphate hydrolases"/>
    <property type="match status" value="1"/>
</dbReference>
<keyword evidence="18" id="KW-1185">Reference proteome</keyword>
<dbReference type="RefSeq" id="XP_008598264.1">
    <property type="nucleotide sequence ID" value="XM_008600042.1"/>
</dbReference>
<evidence type="ECO:0000256" key="5">
    <source>
        <dbReference type="ARBA" id="ARBA00013293"/>
    </source>
</evidence>
<evidence type="ECO:0000256" key="7">
    <source>
        <dbReference type="ARBA" id="ARBA00022746"/>
    </source>
</evidence>
<accession>J4KNM7</accession>
<evidence type="ECO:0000256" key="3">
    <source>
        <dbReference type="ARBA" id="ARBA00004829"/>
    </source>
</evidence>
<dbReference type="Pfam" id="PF22939">
    <property type="entry name" value="WHD_GPIID"/>
    <property type="match status" value="1"/>
</dbReference>
<organism evidence="17 18">
    <name type="scientific">Beauveria bassiana (strain ARSEF 2860)</name>
    <name type="common">White muscardine disease fungus</name>
    <name type="synonym">Tritirachium shiotae</name>
    <dbReference type="NCBI Taxonomy" id="655819"/>
    <lineage>
        <taxon>Eukaryota</taxon>
        <taxon>Fungi</taxon>
        <taxon>Dikarya</taxon>
        <taxon>Ascomycota</taxon>
        <taxon>Pezizomycotina</taxon>
        <taxon>Sordariomycetes</taxon>
        <taxon>Hypocreomycetidae</taxon>
        <taxon>Hypocreales</taxon>
        <taxon>Cordycipitaceae</taxon>
        <taxon>Beauveria</taxon>
    </lineage>
</organism>
<evidence type="ECO:0000256" key="14">
    <source>
        <dbReference type="ARBA" id="ARBA00078033"/>
    </source>
</evidence>
<comment type="similarity">
    <text evidence="4 15">Belongs to the carotenoid/retinoid oxidoreductase family.</text>
</comment>
<dbReference type="GO" id="GO:0016166">
    <property type="term" value="F:phytoene dehydrogenase activity"/>
    <property type="evidence" value="ECO:0007669"/>
    <property type="project" value="UniProtKB-ARBA"/>
</dbReference>
<dbReference type="InterPro" id="IPR036188">
    <property type="entry name" value="FAD/NAD-bd_sf"/>
</dbReference>
<comment type="catalytic activity">
    <reaction evidence="11">
        <text>all-trans-phytofluene + A = all-trans-zeta-carotene + AH2</text>
        <dbReference type="Rhea" id="RHEA:30607"/>
        <dbReference type="ChEBI" id="CHEBI:13193"/>
        <dbReference type="ChEBI" id="CHEBI:17499"/>
        <dbReference type="ChEBI" id="CHEBI:28068"/>
        <dbReference type="ChEBI" id="CHEBI:28129"/>
    </reaction>
    <physiologicalReaction direction="left-to-right" evidence="11">
        <dbReference type="Rhea" id="RHEA:30608"/>
    </physiologicalReaction>
</comment>
<dbReference type="SUPFAM" id="SSF51905">
    <property type="entry name" value="FAD/NAD(P)-binding domain"/>
    <property type="match status" value="1"/>
</dbReference>
<evidence type="ECO:0000256" key="4">
    <source>
        <dbReference type="ARBA" id="ARBA00006046"/>
    </source>
</evidence>
<dbReference type="InterPro" id="IPR002937">
    <property type="entry name" value="Amino_oxidase"/>
</dbReference>
<dbReference type="EMBL" id="JH725161">
    <property type="protein sequence ID" value="EJP65974.1"/>
    <property type="molecule type" value="Genomic_DNA"/>
</dbReference>
<comment type="catalytic activity">
    <reaction evidence="12">
        <text>all-trans-zeta-carotene + A = all-trans-neurosporene + AH2</text>
        <dbReference type="Rhea" id="RHEA:30611"/>
        <dbReference type="ChEBI" id="CHEBI:13193"/>
        <dbReference type="ChEBI" id="CHEBI:16833"/>
        <dbReference type="ChEBI" id="CHEBI:17499"/>
        <dbReference type="ChEBI" id="CHEBI:28068"/>
    </reaction>
    <physiologicalReaction direction="left-to-right" evidence="12">
        <dbReference type="Rhea" id="RHEA:30612"/>
    </physiologicalReaction>
</comment>
<sequence length="1386" mass="155509">MAKRPSAIVVGAGIGGVASAARLARAGFDVTVCEKNDFTGGRCSLIHHEGYRFDQGPSLLLIPRFFEEIFHDLGTSIESEGIEILKCEPNYNIWFHDGHCFSASTDLASMKLEIEKWEGEAGFQQYLSFLQESHRHLELSVTHVLRKNFTSLLSMARPSFLRHILKLHPFESVYGRASRYFKSERLRRVFTFATMYIGLSPYDAPGIYSLLQYSELAEGIWYPRGGFHRIIEGLVAVGERLGVKYRLNAPINRVMVDEHSNRATGVILSSGEQLKADVVVINADLVYATNHLLPSTPRAERLSKQPASCSSISFYWALSREIPELQAHNVFLADEYRESFDAIFKRQDMPEQPSFYVNVPSRVDETASPAGTDAVVVLVPVGHLGGGTTSKKDWHKMGETARECVISTLEARTGVTGLRDAIIKEIVNTPETWKTHFNLDRGAILGLSHGFFNVLSFRPSTSNPDVGACYFVGSSTHPGAVIQLFSSRIPSGPRVPDELGILYHYENKDSLMSSSNATDAGGQRDLPDLPSGDYTVGWICAIPPEYVAAIALLDEQHKRSDNSKHQYTLGKMAGHNVVIAVFPDGEYGTATAAATARNLLSTFPNITIGLMVGVGGGAPSEKHDIRLGDVVVSAPGNEEPGVFQYDYGRTIQNQAFQETQHLDKPPSVLREAVSAIKVAHEMYGHNIPDMITTALNKVPRIRARFSSPGPDSDKLYLSTVVHPFNDNSRCDISCGVEDSLFVFRRERHEDEDDPFIHYGLIATANQVMKDATIRDRLAKERDVLCFEMESGGLMNHFPCLVVRGICDYADTHKNKVWQGYAAMTAAAYTKSLLEKIQPGSATEAEKLSELLQDVLSSSHEAAAGISNLHTSLRHDKITEWLSPPDYRQNFSTAKGKHQSGTGQWLLDSEHYKSWKTDKSSSLWLNGKTGCGKTILSYTVIADLEEDERTSDASLFFYFDFTDVKKQFTENALCSLIDQLYDKKDDARAPLDKLFEKKVPNKDPDYYILNEVFQSMIKLCSQVWIVLDALDECSNRSKEKANGLLSWIEHLQCACSNVHIMFTSRPEPDIQESIDTWHNCNKILLQPGLVSDDITTYVHRRVARMKLWQNKPILQKLMRDTLIQGAKGMFRWVACQFDTLEMCLSPGDVEDKLKNLPETLDATYAQMMGRINPAYKHHAIRILQFLTYSERPLRIDEAVDAVTVRLTDTPRFEPRYRLEDPKMIVCYCPGFAVLVEAYDQRAKKHVIELQLAHLSVEEYFKSDKLEKDVAGYFEEVTAAKTLTEICVSYLMTLRGPTLRRQLLEQYPFAKYAAKYWSKFAFTVESCSDEVVELVKNYYSAAAHEAFSIGYQISSTDYYYKDNSSDTVTPLYYASFSGLLNSGITVVL</sequence>
<comment type="catalytic activity">
    <reaction evidence="13">
        <text>15-cis-phytoene + A = all-trans-phytofluene + AH2</text>
        <dbReference type="Rhea" id="RHEA:30603"/>
        <dbReference type="ChEBI" id="CHEBI:13193"/>
        <dbReference type="ChEBI" id="CHEBI:17499"/>
        <dbReference type="ChEBI" id="CHEBI:27787"/>
        <dbReference type="ChEBI" id="CHEBI:28129"/>
    </reaction>
    <physiologicalReaction direction="left-to-right" evidence="13">
        <dbReference type="Rhea" id="RHEA:30604"/>
    </physiologicalReaction>
</comment>
<evidence type="ECO:0000259" key="16">
    <source>
        <dbReference type="PROSITE" id="PS50837"/>
    </source>
</evidence>
<dbReference type="GO" id="GO:0016020">
    <property type="term" value="C:membrane"/>
    <property type="evidence" value="ECO:0007669"/>
    <property type="project" value="UniProtKB-SubCell"/>
</dbReference>
<evidence type="ECO:0000256" key="12">
    <source>
        <dbReference type="ARBA" id="ARBA00051928"/>
    </source>
</evidence>
<comment type="cofactor">
    <cofactor evidence="1">
        <name>NAD(+)</name>
        <dbReference type="ChEBI" id="CHEBI:57540"/>
    </cofactor>
</comment>
<dbReference type="GeneID" id="19887957"/>
<dbReference type="OrthoDB" id="7777654at2759"/>
<dbReference type="STRING" id="655819.J4KNM7"/>